<protein>
    <submittedName>
        <fullName evidence="1">Putative hydrolase of the HAD superfamily</fullName>
    </submittedName>
</protein>
<dbReference type="AlphaFoldDB" id="A0A1M5UE99"/>
<name>A0A1M5UE99_9CLOT</name>
<evidence type="ECO:0000313" key="1">
    <source>
        <dbReference type="EMBL" id="SHH61354.1"/>
    </source>
</evidence>
<dbReference type="PANTHER" id="PTHR43611">
    <property type="entry name" value="ALPHA-D-GLUCOSE 1-PHOSPHATE PHOSPHATASE"/>
    <property type="match status" value="1"/>
</dbReference>
<dbReference type="InterPro" id="IPR023214">
    <property type="entry name" value="HAD_sf"/>
</dbReference>
<gene>
    <name evidence="1" type="ORF">SAMN02745941_00495</name>
</gene>
<dbReference type="NCBIfam" id="TIGR01509">
    <property type="entry name" value="HAD-SF-IA-v3"/>
    <property type="match status" value="1"/>
</dbReference>
<dbReference type="Proteomes" id="UP000184241">
    <property type="component" value="Unassembled WGS sequence"/>
</dbReference>
<sequence>MGNIKGLLIDSGRVLNFAATGDWSYSPNFFEIVNKDKFNNISKDKRDEAFRKAWSYINNILLIQTVEEEWKHFLEFFIIIKNELPELKIDDEKLKLLTDDFVLNYDKYIFFKDVFEVLPRLNQNYKLCLISDAWPSLRNVYKKAGFYDYFDAIIISSEIGVTKPDEKMYKAAIKSLHLTSSEVLFIDDNPKNCKGALTLGIKSIVLNRNTLSRSYIKYIKKSNLHVVKDMYKLEKLLLKEF</sequence>
<dbReference type="InterPro" id="IPR006439">
    <property type="entry name" value="HAD-SF_hydro_IA"/>
</dbReference>
<proteinExistence type="predicted"/>
<dbReference type="EMBL" id="FQXU01000003">
    <property type="protein sequence ID" value="SHH61354.1"/>
    <property type="molecule type" value="Genomic_DNA"/>
</dbReference>
<organism evidence="1 2">
    <name type="scientific">Clostridium intestinale DSM 6191</name>
    <dbReference type="NCBI Taxonomy" id="1121320"/>
    <lineage>
        <taxon>Bacteria</taxon>
        <taxon>Bacillati</taxon>
        <taxon>Bacillota</taxon>
        <taxon>Clostridia</taxon>
        <taxon>Eubacteriales</taxon>
        <taxon>Clostridiaceae</taxon>
        <taxon>Clostridium</taxon>
    </lineage>
</organism>
<dbReference type="PANTHER" id="PTHR43611:SF3">
    <property type="entry name" value="FLAVIN MONONUCLEOTIDE HYDROLASE 1, CHLOROPLATIC"/>
    <property type="match status" value="1"/>
</dbReference>
<reference evidence="1 2" key="1">
    <citation type="submission" date="2016-11" db="EMBL/GenBank/DDBJ databases">
        <authorList>
            <person name="Jaros S."/>
            <person name="Januszkiewicz K."/>
            <person name="Wedrychowicz H."/>
        </authorList>
    </citation>
    <scope>NUCLEOTIDE SEQUENCE [LARGE SCALE GENOMIC DNA]</scope>
    <source>
        <strain evidence="1 2">DSM 6191</strain>
    </source>
</reference>
<dbReference type="Gene3D" id="3.40.50.1000">
    <property type="entry name" value="HAD superfamily/HAD-like"/>
    <property type="match status" value="1"/>
</dbReference>
<dbReference type="SUPFAM" id="SSF56784">
    <property type="entry name" value="HAD-like"/>
    <property type="match status" value="1"/>
</dbReference>
<dbReference type="Pfam" id="PF13419">
    <property type="entry name" value="HAD_2"/>
    <property type="match status" value="1"/>
</dbReference>
<keyword evidence="1" id="KW-0378">Hydrolase</keyword>
<dbReference type="InterPro" id="IPR036412">
    <property type="entry name" value="HAD-like_sf"/>
</dbReference>
<dbReference type="InterPro" id="IPR041492">
    <property type="entry name" value="HAD_2"/>
</dbReference>
<dbReference type="GO" id="GO:0016787">
    <property type="term" value="F:hydrolase activity"/>
    <property type="evidence" value="ECO:0007669"/>
    <property type="project" value="UniProtKB-KW"/>
</dbReference>
<dbReference type="RefSeq" id="WP_073016364.1">
    <property type="nucleotide sequence ID" value="NZ_FQXU01000003.1"/>
</dbReference>
<evidence type="ECO:0000313" key="2">
    <source>
        <dbReference type="Proteomes" id="UP000184241"/>
    </source>
</evidence>
<dbReference type="NCBIfam" id="TIGR01549">
    <property type="entry name" value="HAD-SF-IA-v1"/>
    <property type="match status" value="1"/>
</dbReference>
<accession>A0A1M5UE99</accession>